<dbReference type="EMBL" id="CP003125">
    <property type="protein sequence ID" value="AEV19224.1"/>
    <property type="molecule type" value="Genomic_DNA"/>
</dbReference>
<dbReference type="Proteomes" id="UP000005636">
    <property type="component" value="Chromosome"/>
</dbReference>
<name>A0ABN3ZTT5_GEOTH</name>
<sequence length="38" mass="4703">MAFSRWTKIKKGIVLFRTFEYNKDNIPTGWYFDEWSRA</sequence>
<protein>
    <submittedName>
        <fullName evidence="1">Uncharacterized protein</fullName>
    </submittedName>
</protein>
<organism evidence="1 2">
    <name type="scientific">Geobacillus thermoleovorans CCB_US3_UF5</name>
    <dbReference type="NCBI Taxonomy" id="1111068"/>
    <lineage>
        <taxon>Bacteria</taxon>
        <taxon>Bacillati</taxon>
        <taxon>Bacillota</taxon>
        <taxon>Bacilli</taxon>
        <taxon>Bacillales</taxon>
        <taxon>Anoxybacillaceae</taxon>
        <taxon>Geobacillus</taxon>
        <taxon>Geobacillus thermoleovorans group</taxon>
    </lineage>
</organism>
<accession>A0ABN3ZTT5</accession>
<evidence type="ECO:0000313" key="1">
    <source>
        <dbReference type="EMBL" id="AEV19224.1"/>
    </source>
</evidence>
<reference evidence="1 2" key="1">
    <citation type="submission" date="2011-11" db="EMBL/GenBank/DDBJ databases">
        <title>Complete genome sequence of thermophilic Geobacillus thermoleovorans CCB_US3_UF5.</title>
        <authorList>
            <person name="Muhd Sakaff M.K.L."/>
            <person name="Abdul Rahman A.Y."/>
            <person name="Saito J.A."/>
            <person name="Hou S."/>
            <person name="Alam M."/>
        </authorList>
    </citation>
    <scope>NUCLEOTIDE SEQUENCE [LARGE SCALE GENOMIC DNA]</scope>
    <source>
        <strain evidence="1 2">CCB_US3_UF5</strain>
    </source>
</reference>
<keyword evidence="2" id="KW-1185">Reference proteome</keyword>
<gene>
    <name evidence="1" type="ORF">GTCCBUS3UF5_19150</name>
</gene>
<evidence type="ECO:0000313" key="2">
    <source>
        <dbReference type="Proteomes" id="UP000005636"/>
    </source>
</evidence>
<proteinExistence type="predicted"/>